<keyword evidence="2" id="KW-1185">Reference proteome</keyword>
<evidence type="ECO:0000313" key="1">
    <source>
        <dbReference type="EMBL" id="TGK36357.1"/>
    </source>
</evidence>
<dbReference type="Proteomes" id="UP000298277">
    <property type="component" value="Unassembled WGS sequence"/>
</dbReference>
<dbReference type="EMBL" id="RQFA01000022">
    <property type="protein sequence ID" value="TGK36357.1"/>
    <property type="molecule type" value="Genomic_DNA"/>
</dbReference>
<reference evidence="1" key="1">
    <citation type="journal article" date="2019" name="PLoS Negl. Trop. Dis.">
        <title>Revisiting the worldwide diversity of Leptospira species in the environment.</title>
        <authorList>
            <person name="Vincent A.T."/>
            <person name="Schiettekatte O."/>
            <person name="Bourhy P."/>
            <person name="Veyrier F.J."/>
            <person name="Picardeau M."/>
        </authorList>
    </citation>
    <scope>NUCLEOTIDE SEQUENCE [LARGE SCALE GENOMIC DNA]</scope>
    <source>
        <strain evidence="1">201800299</strain>
    </source>
</reference>
<comment type="caution">
    <text evidence="1">The sequence shown here is derived from an EMBL/GenBank/DDBJ whole genome shotgun (WGS) entry which is preliminary data.</text>
</comment>
<sequence>MKVIYVLLMYFSFVLLIYPQPANDSYLQSSKVECLFPLEVENTWQYDIFYEGKKTGILRMEVLKKTHEVIAFEKFPEGFHEQRFMDGADFYDIKITDSYKKTTTYKQILKVNTPSSEPWVYQRFFLIKDQSSDQFYPFLRHELREGDQIVNTIVTSSGTKTFQGKTLFTVVLKDLEKDVVEEYMSHTGLYYYKNGALEYKLSGAMVKRCYDSEPLR</sequence>
<organism evidence="1 2">
    <name type="scientific">Leptospira gomenensis</name>
    <dbReference type="NCBI Taxonomy" id="2484974"/>
    <lineage>
        <taxon>Bacteria</taxon>
        <taxon>Pseudomonadati</taxon>
        <taxon>Spirochaetota</taxon>
        <taxon>Spirochaetia</taxon>
        <taxon>Leptospirales</taxon>
        <taxon>Leptospiraceae</taxon>
        <taxon>Leptospira</taxon>
    </lineage>
</organism>
<protein>
    <submittedName>
        <fullName evidence="1">Uncharacterized protein</fullName>
    </submittedName>
</protein>
<gene>
    <name evidence="1" type="ORF">EHQ17_04200</name>
</gene>
<dbReference type="AlphaFoldDB" id="A0A5F1YF17"/>
<name>A0A5F1YF17_9LEPT</name>
<evidence type="ECO:0000313" key="2">
    <source>
        <dbReference type="Proteomes" id="UP000298277"/>
    </source>
</evidence>
<accession>A0A5F1YF17</accession>
<proteinExistence type="predicted"/>
<dbReference type="OrthoDB" id="9983086at2"/>